<dbReference type="InterPro" id="IPR011990">
    <property type="entry name" value="TPR-like_helical_dom_sf"/>
</dbReference>
<feature type="compositionally biased region" description="Basic and acidic residues" evidence="9">
    <location>
        <begin position="111"/>
        <end position="122"/>
    </location>
</feature>
<comment type="catalytic activity">
    <reaction evidence="8">
        <text>L-seryl-[protein] + ATP = O-phospho-L-seryl-[protein] + ADP + H(+)</text>
        <dbReference type="Rhea" id="RHEA:17989"/>
        <dbReference type="Rhea" id="RHEA-COMP:9863"/>
        <dbReference type="Rhea" id="RHEA-COMP:11604"/>
        <dbReference type="ChEBI" id="CHEBI:15378"/>
        <dbReference type="ChEBI" id="CHEBI:29999"/>
        <dbReference type="ChEBI" id="CHEBI:30616"/>
        <dbReference type="ChEBI" id="CHEBI:83421"/>
        <dbReference type="ChEBI" id="CHEBI:456216"/>
        <dbReference type="EC" id="2.7.11.1"/>
    </reaction>
</comment>
<keyword evidence="6" id="KW-0067">ATP-binding</keyword>
<evidence type="ECO:0000256" key="6">
    <source>
        <dbReference type="ARBA" id="ARBA00022840"/>
    </source>
</evidence>
<keyword evidence="5" id="KW-0418">Kinase</keyword>
<dbReference type="Gene3D" id="1.25.40.10">
    <property type="entry name" value="Tetratricopeptide repeat domain"/>
    <property type="match status" value="1"/>
</dbReference>
<dbReference type="PROSITE" id="PS50011">
    <property type="entry name" value="PROTEIN_KINASE_DOM"/>
    <property type="match status" value="1"/>
</dbReference>
<evidence type="ECO:0000256" key="4">
    <source>
        <dbReference type="ARBA" id="ARBA00022741"/>
    </source>
</evidence>
<evidence type="ECO:0000256" key="9">
    <source>
        <dbReference type="SAM" id="MobiDB-lite"/>
    </source>
</evidence>
<keyword evidence="12" id="KW-1185">Reference proteome</keyword>
<reference evidence="12" key="1">
    <citation type="journal article" date="2019" name="Int. J. Syst. Evol. Microbiol.">
        <title>The Global Catalogue of Microorganisms (GCM) 10K type strain sequencing project: providing services to taxonomists for standard genome sequencing and annotation.</title>
        <authorList>
            <consortium name="The Broad Institute Genomics Platform"/>
            <consortium name="The Broad Institute Genome Sequencing Center for Infectious Disease"/>
            <person name="Wu L."/>
            <person name="Ma J."/>
        </authorList>
    </citation>
    <scope>NUCLEOTIDE SEQUENCE [LARGE SCALE GENOMIC DNA]</scope>
    <source>
        <strain evidence="12">CGMCC 4.7152</strain>
    </source>
</reference>
<evidence type="ECO:0000256" key="7">
    <source>
        <dbReference type="ARBA" id="ARBA00047899"/>
    </source>
</evidence>
<name>A0ABV9WKY3_9ACTN</name>
<protein>
    <recommendedName>
        <fullName evidence="1">non-specific serine/threonine protein kinase</fullName>
        <ecNumber evidence="1">2.7.11.1</ecNumber>
    </recommendedName>
</protein>
<dbReference type="SUPFAM" id="SSF48452">
    <property type="entry name" value="TPR-like"/>
    <property type="match status" value="1"/>
</dbReference>
<dbReference type="Proteomes" id="UP001595912">
    <property type="component" value="Unassembled WGS sequence"/>
</dbReference>
<keyword evidence="3" id="KW-0808">Transferase</keyword>
<dbReference type="Gene3D" id="3.30.200.20">
    <property type="entry name" value="Phosphorylase Kinase, domain 1"/>
    <property type="match status" value="1"/>
</dbReference>
<evidence type="ECO:0000256" key="5">
    <source>
        <dbReference type="ARBA" id="ARBA00022777"/>
    </source>
</evidence>
<evidence type="ECO:0000256" key="2">
    <source>
        <dbReference type="ARBA" id="ARBA00022527"/>
    </source>
</evidence>
<dbReference type="SUPFAM" id="SSF56112">
    <property type="entry name" value="Protein kinase-like (PK-like)"/>
    <property type="match status" value="1"/>
</dbReference>
<feature type="domain" description="Protein kinase" evidence="10">
    <location>
        <begin position="206"/>
        <end position="466"/>
    </location>
</feature>
<proteinExistence type="predicted"/>
<evidence type="ECO:0000256" key="3">
    <source>
        <dbReference type="ARBA" id="ARBA00022679"/>
    </source>
</evidence>
<evidence type="ECO:0000256" key="1">
    <source>
        <dbReference type="ARBA" id="ARBA00012513"/>
    </source>
</evidence>
<evidence type="ECO:0000313" key="11">
    <source>
        <dbReference type="EMBL" id="MFC5007668.1"/>
    </source>
</evidence>
<evidence type="ECO:0000313" key="12">
    <source>
        <dbReference type="Proteomes" id="UP001595912"/>
    </source>
</evidence>
<dbReference type="InterPro" id="IPR031634">
    <property type="entry name" value="PknG_rubred"/>
</dbReference>
<organism evidence="11 12">
    <name type="scientific">Dactylosporangium cerinum</name>
    <dbReference type="NCBI Taxonomy" id="1434730"/>
    <lineage>
        <taxon>Bacteria</taxon>
        <taxon>Bacillati</taxon>
        <taxon>Actinomycetota</taxon>
        <taxon>Actinomycetes</taxon>
        <taxon>Micromonosporales</taxon>
        <taxon>Micromonosporaceae</taxon>
        <taxon>Dactylosporangium</taxon>
    </lineage>
</organism>
<dbReference type="Gene3D" id="1.10.510.10">
    <property type="entry name" value="Transferase(Phosphotransferase) domain 1"/>
    <property type="match status" value="1"/>
</dbReference>
<feature type="compositionally biased region" description="Basic and acidic residues" evidence="9">
    <location>
        <begin position="50"/>
        <end position="65"/>
    </location>
</feature>
<keyword evidence="2" id="KW-0723">Serine/threonine-protein kinase</keyword>
<dbReference type="InterPro" id="IPR000719">
    <property type="entry name" value="Prot_kinase_dom"/>
</dbReference>
<dbReference type="Pfam" id="PF16918">
    <property type="entry name" value="PknG_TPR"/>
    <property type="match status" value="1"/>
</dbReference>
<dbReference type="RefSeq" id="WP_380128304.1">
    <property type="nucleotide sequence ID" value="NZ_JBHSIU010000130.1"/>
</dbReference>
<comment type="catalytic activity">
    <reaction evidence="7">
        <text>L-threonyl-[protein] + ATP = O-phospho-L-threonyl-[protein] + ADP + H(+)</text>
        <dbReference type="Rhea" id="RHEA:46608"/>
        <dbReference type="Rhea" id="RHEA-COMP:11060"/>
        <dbReference type="Rhea" id="RHEA-COMP:11605"/>
        <dbReference type="ChEBI" id="CHEBI:15378"/>
        <dbReference type="ChEBI" id="CHEBI:30013"/>
        <dbReference type="ChEBI" id="CHEBI:30616"/>
        <dbReference type="ChEBI" id="CHEBI:61977"/>
        <dbReference type="ChEBI" id="CHEBI:456216"/>
        <dbReference type="EC" id="2.7.11.1"/>
    </reaction>
</comment>
<dbReference type="PANTHER" id="PTHR24363:SF0">
    <property type="entry name" value="SERINE_THREONINE KINASE LIKE DOMAIN CONTAINING 1"/>
    <property type="match status" value="1"/>
</dbReference>
<accession>A0ABV9WKY3</accession>
<feature type="region of interest" description="Disordered" evidence="9">
    <location>
        <begin position="37"/>
        <end position="125"/>
    </location>
</feature>
<dbReference type="SMART" id="SM00220">
    <property type="entry name" value="S_TKc"/>
    <property type="match status" value="1"/>
</dbReference>
<dbReference type="Pfam" id="PF16919">
    <property type="entry name" value="PknG_rubred"/>
    <property type="match status" value="1"/>
</dbReference>
<dbReference type="CDD" id="cd14014">
    <property type="entry name" value="STKc_PknB_like"/>
    <property type="match status" value="1"/>
</dbReference>
<comment type="caution">
    <text evidence="11">The sequence shown here is derived from an EMBL/GenBank/DDBJ whole genome shotgun (WGS) entry which is preliminary data.</text>
</comment>
<gene>
    <name evidence="11" type="ORF">ACFPIJ_58910</name>
</gene>
<dbReference type="EC" id="2.7.11.1" evidence="1"/>
<sequence length="805" mass="87775">MTADGSGRCGRPGCGGTYAADGYCDRCGHRARATVAAAQVSTADTPAPPDARDVRDARDARDVPATRRSAPAGLPRRRSGSAPELDRVAELDTLPDFGPRHAATQRIPRRARGEPSTLDRPRAGARGRLGAGIVDMPTIPSPDPRRAVLSDPQVRENQRFCSNCDRPVGRGRPGRAAVGEGFCPQCRTPFSFVPDLAAGDVVDGRFEIVGCLAHGGQGWIYLARHIHLGDSEAERWVCLKGLITPDDPEAREAAVAERRFLVRVDHPSIVDIQDLVTHPHVSGALRSYIVMEYIGGRSLRELIRERRASAGRTDPLPLPQVIIYGLETLQALSYLHDRELLFCDIKPDNIIHSEDRIKLIDLGAVRYADDDVSMLYGTPGYQAPELEQFTGIASVRSDLYTVGRLLAELSADMPKFSSDLAHRLPTPAEEPLFAQEESFYQFLLRATAPDPELRFGSATEMSEQLFGVLRQCMARRGEPPRPLPSLLFTGERRVFGTEDGAVVPDAAGPGPRPGRIAGALPLPQIEVPDTGAGKLDAMMAALSAPAEDGVTVALQRIRAAFEQGRPPQEATLTALRQRFPQEWRIDWYRGLVALAGGDPAEAFAAFTAVYRWLPGELAPQLALAAAAECAGEPDLAARYYERVWRTDHTYVSAAFGFGRALRAGGDGRRAVAILDEVPDSSSHHVAAQIAALRALLDPRGGTLDEDAVIEAAHRAQRVFERRISGEEWLMIEVLSAALAWVLDRARPAAADRRAGGTVLGRPLTEHALRSGLEDAYRRLAKATQEPRRRIALVERANQVRPTTWW</sequence>
<evidence type="ECO:0000259" key="10">
    <source>
        <dbReference type="PROSITE" id="PS50011"/>
    </source>
</evidence>
<keyword evidence="4" id="KW-0547">Nucleotide-binding</keyword>
<dbReference type="Pfam" id="PF00069">
    <property type="entry name" value="Pkinase"/>
    <property type="match status" value="1"/>
</dbReference>
<evidence type="ECO:0000256" key="8">
    <source>
        <dbReference type="ARBA" id="ARBA00048679"/>
    </source>
</evidence>
<dbReference type="PANTHER" id="PTHR24363">
    <property type="entry name" value="SERINE/THREONINE PROTEIN KINASE"/>
    <property type="match status" value="1"/>
</dbReference>
<dbReference type="InterPro" id="IPR011009">
    <property type="entry name" value="Kinase-like_dom_sf"/>
</dbReference>
<dbReference type="InterPro" id="IPR031636">
    <property type="entry name" value="PknG_TPR"/>
</dbReference>
<dbReference type="EMBL" id="JBHSIU010000130">
    <property type="protein sequence ID" value="MFC5007668.1"/>
    <property type="molecule type" value="Genomic_DNA"/>
</dbReference>